<feature type="domain" description="Cytochrome b561 bacterial/Ni-hydrogenase" evidence="14">
    <location>
        <begin position="8"/>
        <end position="199"/>
    </location>
</feature>
<proteinExistence type="inferred from homology"/>
<dbReference type="Pfam" id="PF01292">
    <property type="entry name" value="Ni_hydr_CYTB"/>
    <property type="match status" value="1"/>
</dbReference>
<keyword evidence="6 13" id="KW-0812">Transmembrane</keyword>
<comment type="subcellular location">
    <subcellularLocation>
        <location evidence="2">Cell membrane</location>
        <topology evidence="2">Multi-pass membrane protein</topology>
    </subcellularLocation>
</comment>
<feature type="transmembrane region" description="Helical" evidence="13">
    <location>
        <begin position="117"/>
        <end position="135"/>
    </location>
</feature>
<dbReference type="GO" id="GO:0005886">
    <property type="term" value="C:plasma membrane"/>
    <property type="evidence" value="ECO:0007669"/>
    <property type="project" value="UniProtKB-SubCell"/>
</dbReference>
<keyword evidence="8" id="KW-0249">Electron transport</keyword>
<keyword evidence="7" id="KW-0479">Metal-binding</keyword>
<dbReference type="OrthoDB" id="8723024at2"/>
<evidence type="ECO:0000313" key="15">
    <source>
        <dbReference type="EMBL" id="ADI31115.1"/>
    </source>
</evidence>
<feature type="transmembrane region" description="Helical" evidence="13">
    <location>
        <begin position="12"/>
        <end position="34"/>
    </location>
</feature>
<comment type="similarity">
    <text evidence="12">Belongs to the cytochrome b561 family.</text>
</comment>
<evidence type="ECO:0000256" key="3">
    <source>
        <dbReference type="ARBA" id="ARBA00022448"/>
    </source>
</evidence>
<evidence type="ECO:0000256" key="11">
    <source>
        <dbReference type="ARBA" id="ARBA00023136"/>
    </source>
</evidence>
<keyword evidence="3" id="KW-0813">Transport</keyword>
<keyword evidence="5" id="KW-0349">Heme</keyword>
<evidence type="ECO:0000256" key="6">
    <source>
        <dbReference type="ARBA" id="ARBA00022692"/>
    </source>
</evidence>
<comment type="cofactor">
    <cofactor evidence="1">
        <name>heme b</name>
        <dbReference type="ChEBI" id="CHEBI:60344"/>
    </cofactor>
</comment>
<evidence type="ECO:0000256" key="12">
    <source>
        <dbReference type="ARBA" id="ARBA00037975"/>
    </source>
</evidence>
<sequence length="200" mass="22806">MTIQTSSRYTKTAVVLHWLIAIFLVGMFVLGWFMTDIPKEAPKQTAFDLFDLGVYTWQVAQEISPRAFYFNLHKSLGITIFALIAIRILWRITHKPPAFLTSYSALERKVATGTHHLLYLFMVVIPLTGLLMSIYGKYSVNWFGIELIKGADNKGLRDFFEGSHEFVGIVLLVLVALHVVGALKHKIIDKDDTLKRMTFK</sequence>
<dbReference type="HOGENOM" id="CLU_095321_4_1_4"/>
<dbReference type="SUPFAM" id="SSF81342">
    <property type="entry name" value="Transmembrane di-heme cytochromes"/>
    <property type="match status" value="1"/>
</dbReference>
<keyword evidence="11 13" id="KW-0472">Membrane</keyword>
<evidence type="ECO:0000259" key="14">
    <source>
        <dbReference type="Pfam" id="PF01292"/>
    </source>
</evidence>
<evidence type="ECO:0000256" key="10">
    <source>
        <dbReference type="ARBA" id="ARBA00023004"/>
    </source>
</evidence>
<accession>D7DP84</accession>
<dbReference type="AlphaFoldDB" id="D7DP84"/>
<evidence type="ECO:0000256" key="1">
    <source>
        <dbReference type="ARBA" id="ARBA00001970"/>
    </source>
</evidence>
<gene>
    <name evidence="15" type="ordered locus">M301_2762</name>
</gene>
<keyword evidence="10" id="KW-0408">Iron</keyword>
<dbReference type="eggNOG" id="COG3038">
    <property type="taxonomic scope" value="Bacteria"/>
</dbReference>
<organism evidence="15 16">
    <name type="scientific">Methylotenera versatilis (strain 301)</name>
    <dbReference type="NCBI Taxonomy" id="666681"/>
    <lineage>
        <taxon>Bacteria</taxon>
        <taxon>Pseudomonadati</taxon>
        <taxon>Pseudomonadota</taxon>
        <taxon>Betaproteobacteria</taxon>
        <taxon>Nitrosomonadales</taxon>
        <taxon>Methylophilaceae</taxon>
        <taxon>Methylotenera</taxon>
    </lineage>
</organism>
<evidence type="ECO:0000256" key="13">
    <source>
        <dbReference type="SAM" id="Phobius"/>
    </source>
</evidence>
<evidence type="ECO:0000256" key="7">
    <source>
        <dbReference type="ARBA" id="ARBA00022723"/>
    </source>
</evidence>
<dbReference type="Gene3D" id="1.20.950.20">
    <property type="entry name" value="Transmembrane di-heme cytochromes, Chain C"/>
    <property type="match status" value="1"/>
</dbReference>
<evidence type="ECO:0000256" key="9">
    <source>
        <dbReference type="ARBA" id="ARBA00022989"/>
    </source>
</evidence>
<dbReference type="InterPro" id="IPR016174">
    <property type="entry name" value="Di-haem_cyt_TM"/>
</dbReference>
<evidence type="ECO:0000256" key="2">
    <source>
        <dbReference type="ARBA" id="ARBA00004651"/>
    </source>
</evidence>
<feature type="transmembrane region" description="Helical" evidence="13">
    <location>
        <begin position="72"/>
        <end position="90"/>
    </location>
</feature>
<evidence type="ECO:0000313" key="16">
    <source>
        <dbReference type="Proteomes" id="UP000000383"/>
    </source>
</evidence>
<dbReference type="InterPro" id="IPR052168">
    <property type="entry name" value="Cytochrome_b561_oxidase"/>
</dbReference>
<dbReference type="GO" id="GO:0020037">
    <property type="term" value="F:heme binding"/>
    <property type="evidence" value="ECO:0007669"/>
    <property type="project" value="TreeGrafter"/>
</dbReference>
<evidence type="ECO:0000256" key="5">
    <source>
        <dbReference type="ARBA" id="ARBA00022617"/>
    </source>
</evidence>
<reference evidence="16" key="1">
    <citation type="submission" date="2010-05" db="EMBL/GenBank/DDBJ databases">
        <title>Complete sequence of Methylotenera sp. 301.</title>
        <authorList>
            <person name="Lucas S."/>
            <person name="Copeland A."/>
            <person name="Lapidus A."/>
            <person name="Cheng J.-F."/>
            <person name="Bruce D."/>
            <person name="Goodwin L."/>
            <person name="Pitluck S."/>
            <person name="Clum A."/>
            <person name="Land M."/>
            <person name="Hauser L."/>
            <person name="Kyrpides N."/>
            <person name="Ivanova N."/>
            <person name="Chistoservova L."/>
            <person name="Kalyuzhnaya M."/>
            <person name="Woyke T."/>
        </authorList>
    </citation>
    <scope>NUCLEOTIDE SEQUENCE [LARGE SCALE GENOMIC DNA]</scope>
    <source>
        <strain evidence="16">301</strain>
    </source>
</reference>
<evidence type="ECO:0000256" key="8">
    <source>
        <dbReference type="ARBA" id="ARBA00022982"/>
    </source>
</evidence>
<dbReference type="RefSeq" id="WP_013149420.1">
    <property type="nucleotide sequence ID" value="NC_014207.1"/>
</dbReference>
<keyword evidence="9 13" id="KW-1133">Transmembrane helix</keyword>
<evidence type="ECO:0000256" key="4">
    <source>
        <dbReference type="ARBA" id="ARBA00022475"/>
    </source>
</evidence>
<dbReference type="Proteomes" id="UP000000383">
    <property type="component" value="Chromosome"/>
</dbReference>
<name>D7DP84_METV0</name>
<reference evidence="15 16" key="2">
    <citation type="journal article" date="2011" name="J. Bacteriol.">
        <title>Genomes of three methylotrophs from a single niche uncover genetic and metabolic divergence of Methylophilaceae.</title>
        <authorList>
            <person name="Lapidus A."/>
            <person name="Clum A."/>
            <person name="Labutti K."/>
            <person name="Kaluzhnaya M.G."/>
            <person name="Lim S."/>
            <person name="Beck D.A."/>
            <person name="Glavina Del Rio T."/>
            <person name="Nolan M."/>
            <person name="Mavromatis K."/>
            <person name="Huntemann M."/>
            <person name="Lucas S."/>
            <person name="Lidstrom M.E."/>
            <person name="Ivanova N."/>
            <person name="Chistoserdova L."/>
        </authorList>
    </citation>
    <scope>NUCLEOTIDE SEQUENCE [LARGE SCALE GENOMIC DNA]</scope>
    <source>
        <strain evidence="15 16">301</strain>
    </source>
</reference>
<dbReference type="GO" id="GO:0009055">
    <property type="term" value="F:electron transfer activity"/>
    <property type="evidence" value="ECO:0007669"/>
    <property type="project" value="InterPro"/>
</dbReference>
<dbReference type="InterPro" id="IPR011577">
    <property type="entry name" value="Cyt_b561_bac/Ni-Hgenase"/>
</dbReference>
<protein>
    <submittedName>
        <fullName evidence="15">Cytochrome B561</fullName>
    </submittedName>
</protein>
<feature type="transmembrane region" description="Helical" evidence="13">
    <location>
        <begin position="166"/>
        <end position="183"/>
    </location>
</feature>
<keyword evidence="4" id="KW-1003">Cell membrane</keyword>
<dbReference type="EMBL" id="CP002056">
    <property type="protein sequence ID" value="ADI31115.1"/>
    <property type="molecule type" value="Genomic_DNA"/>
</dbReference>
<dbReference type="GO" id="GO:0022904">
    <property type="term" value="P:respiratory electron transport chain"/>
    <property type="evidence" value="ECO:0007669"/>
    <property type="project" value="InterPro"/>
</dbReference>
<dbReference type="PANTHER" id="PTHR30529:SF1">
    <property type="entry name" value="CYTOCHROME B561 HOMOLOG 2"/>
    <property type="match status" value="1"/>
</dbReference>
<dbReference type="GO" id="GO:0046872">
    <property type="term" value="F:metal ion binding"/>
    <property type="evidence" value="ECO:0007669"/>
    <property type="project" value="UniProtKB-KW"/>
</dbReference>
<dbReference type="STRING" id="666681.M301_2762"/>
<dbReference type="PANTHER" id="PTHR30529">
    <property type="entry name" value="CYTOCHROME B561"/>
    <property type="match status" value="1"/>
</dbReference>
<dbReference type="KEGG" id="meh:M301_2762"/>
<keyword evidence="16" id="KW-1185">Reference proteome</keyword>